<protein>
    <submittedName>
        <fullName evidence="2">Uncharacterized protein</fullName>
    </submittedName>
</protein>
<feature type="compositionally biased region" description="Basic and acidic residues" evidence="1">
    <location>
        <begin position="55"/>
        <end position="67"/>
    </location>
</feature>
<evidence type="ECO:0000313" key="2">
    <source>
        <dbReference type="EMBL" id="EUA46451.1"/>
    </source>
</evidence>
<sequence length="67" mass="7573">MIHDRCPTLRGRGSPWLPACLRLPIRLNLTPAAGLFRLAALSNGGRGRAYGQSADRCRNPDRRYPRW</sequence>
<feature type="region of interest" description="Disordered" evidence="1">
    <location>
        <begin position="45"/>
        <end position="67"/>
    </location>
</feature>
<organism evidence="2 3">
    <name type="scientific">Mycobacteroides abscessus 21</name>
    <dbReference type="NCBI Taxonomy" id="1299324"/>
    <lineage>
        <taxon>Bacteria</taxon>
        <taxon>Bacillati</taxon>
        <taxon>Actinomycetota</taxon>
        <taxon>Actinomycetes</taxon>
        <taxon>Mycobacteriales</taxon>
        <taxon>Mycobacteriaceae</taxon>
        <taxon>Mycobacteroides</taxon>
        <taxon>Mycobacteroides abscessus</taxon>
    </lineage>
</organism>
<evidence type="ECO:0000256" key="1">
    <source>
        <dbReference type="SAM" id="MobiDB-lite"/>
    </source>
</evidence>
<proteinExistence type="predicted"/>
<dbReference type="Proteomes" id="UP000020103">
    <property type="component" value="Unassembled WGS sequence"/>
</dbReference>
<comment type="caution">
    <text evidence="2">The sequence shown here is derived from an EMBL/GenBank/DDBJ whole genome shotgun (WGS) entry which is preliminary data.</text>
</comment>
<gene>
    <name evidence="2" type="ORF">I543_0069</name>
</gene>
<name>A0A829Q1K1_9MYCO</name>
<reference evidence="2 3" key="1">
    <citation type="submission" date="2013-12" db="EMBL/GenBank/DDBJ databases">
        <authorList>
            <person name="Madinger N."/>
            <person name="Lenaerts A."/>
            <person name="Ordway D."/>
            <person name="DeGroote M.A."/>
            <person name="Parker T."/>
            <person name="Sizemore C."/>
            <person name="Tallon L.J."/>
            <person name="Sadzewicz L.K."/>
            <person name="Sengamalay N."/>
            <person name="Fraser C.M."/>
            <person name="Hine E."/>
            <person name="Shefchek K.A."/>
            <person name="Das S.P."/>
            <person name="Tettelin H."/>
        </authorList>
    </citation>
    <scope>NUCLEOTIDE SEQUENCE [LARGE SCALE GENOMIC DNA]</scope>
    <source>
        <strain evidence="2 3">21</strain>
    </source>
</reference>
<accession>A0A829Q1K1</accession>
<evidence type="ECO:0000313" key="3">
    <source>
        <dbReference type="Proteomes" id="UP000020103"/>
    </source>
</evidence>
<dbReference type="AlphaFoldDB" id="A0A829Q1K1"/>
<dbReference type="EMBL" id="JAOF01000001">
    <property type="protein sequence ID" value="EUA46451.1"/>
    <property type="molecule type" value="Genomic_DNA"/>
</dbReference>